<evidence type="ECO:0000256" key="3">
    <source>
        <dbReference type="ARBA" id="ARBA00023004"/>
    </source>
</evidence>
<keyword evidence="7" id="KW-1185">Reference proteome</keyword>
<dbReference type="OrthoDB" id="288590at2759"/>
<dbReference type="PRINTS" id="PR00682">
    <property type="entry name" value="IPNSYNTHASE"/>
</dbReference>
<name>A0A2R6XBF0_MARPO</name>
<dbReference type="GO" id="GO:0016491">
    <property type="term" value="F:oxidoreductase activity"/>
    <property type="evidence" value="ECO:0007669"/>
    <property type="project" value="UniProtKB-KW"/>
</dbReference>
<dbReference type="InterPro" id="IPR027443">
    <property type="entry name" value="IPNS-like_sf"/>
</dbReference>
<organism evidence="6 7">
    <name type="scientific">Marchantia polymorpha</name>
    <name type="common">Common liverwort</name>
    <name type="synonym">Marchantia aquatica</name>
    <dbReference type="NCBI Taxonomy" id="3197"/>
    <lineage>
        <taxon>Eukaryota</taxon>
        <taxon>Viridiplantae</taxon>
        <taxon>Streptophyta</taxon>
        <taxon>Embryophyta</taxon>
        <taxon>Marchantiophyta</taxon>
        <taxon>Marchantiopsida</taxon>
        <taxon>Marchantiidae</taxon>
        <taxon>Marchantiales</taxon>
        <taxon>Marchantiaceae</taxon>
        <taxon>Marchantia</taxon>
    </lineage>
</organism>
<evidence type="ECO:0000256" key="1">
    <source>
        <dbReference type="ARBA" id="ARBA00008056"/>
    </source>
</evidence>
<keyword evidence="4" id="KW-0560">Oxidoreductase</keyword>
<dbReference type="Gramene" id="Mp2g25530.1">
    <property type="protein sequence ID" value="Mp2g25530.1.cds"/>
    <property type="gene ID" value="Mp2g25530"/>
</dbReference>
<dbReference type="EMBL" id="KZ772697">
    <property type="protein sequence ID" value="PTQ43443.1"/>
    <property type="molecule type" value="Genomic_DNA"/>
</dbReference>
<evidence type="ECO:0000313" key="6">
    <source>
        <dbReference type="EMBL" id="PTQ43443.1"/>
    </source>
</evidence>
<sequence length="320" mass="35480">MVDDMSSEDGVPVIDLADIQGPGLERICEQIAKASEEWGFFHIVNHGVDLDLIRRTQKAYIDFFHLPTQEKRKYMMTADFEGWSSPEVYNDPDLMKFGLTTAKTCEFMYHVALSRDPNQQPALSTIPPALRPMVLEFAKEVTAAQERVLAAMSVALGLDASALQNRFGPADVGIRANYYPLKREGKTVGELPAHSDLPAIVFLFADKVPGLEIRKDERWVRVKPVADAFVVNVADCLEVLSNGRFRSAEHRGAGSEAEERISMVSFYMPSKAATIGPMDELLDETHPARFRSANFGQMGLELLSTGLKGKGFVEALRIEG</sequence>
<dbReference type="InterPro" id="IPR050295">
    <property type="entry name" value="Plant_2OG-oxidoreductases"/>
</dbReference>
<accession>A0A2R6XBF0</accession>
<evidence type="ECO:0000256" key="2">
    <source>
        <dbReference type="ARBA" id="ARBA00022723"/>
    </source>
</evidence>
<feature type="domain" description="Fe2OG dioxygenase" evidence="5">
    <location>
        <begin position="168"/>
        <end position="269"/>
    </location>
</feature>
<comment type="similarity">
    <text evidence="1 4">Belongs to the iron/ascorbate-dependent oxidoreductase family.</text>
</comment>
<gene>
    <name evidence="6" type="ORF">MARPO_0025s0125</name>
</gene>
<protein>
    <recommendedName>
        <fullName evidence="5">Fe2OG dioxygenase domain-containing protein</fullName>
    </recommendedName>
</protein>
<keyword evidence="3 4" id="KW-0408">Iron</keyword>
<dbReference type="Pfam" id="PF03171">
    <property type="entry name" value="2OG-FeII_Oxy"/>
    <property type="match status" value="1"/>
</dbReference>
<dbReference type="PROSITE" id="PS51471">
    <property type="entry name" value="FE2OG_OXY"/>
    <property type="match status" value="1"/>
</dbReference>
<dbReference type="Proteomes" id="UP000244005">
    <property type="component" value="Unassembled WGS sequence"/>
</dbReference>
<proteinExistence type="inferred from homology"/>
<dbReference type="PANTHER" id="PTHR47991">
    <property type="entry name" value="OXOGLUTARATE/IRON-DEPENDENT DIOXYGENASE"/>
    <property type="match status" value="1"/>
</dbReference>
<evidence type="ECO:0000313" key="7">
    <source>
        <dbReference type="Proteomes" id="UP000244005"/>
    </source>
</evidence>
<keyword evidence="2 4" id="KW-0479">Metal-binding</keyword>
<dbReference type="AlphaFoldDB" id="A0A2R6XBF0"/>
<reference evidence="7" key="1">
    <citation type="journal article" date="2017" name="Cell">
        <title>Insights into land plant evolution garnered from the Marchantia polymorpha genome.</title>
        <authorList>
            <person name="Bowman J.L."/>
            <person name="Kohchi T."/>
            <person name="Yamato K.T."/>
            <person name="Jenkins J."/>
            <person name="Shu S."/>
            <person name="Ishizaki K."/>
            <person name="Yamaoka S."/>
            <person name="Nishihama R."/>
            <person name="Nakamura Y."/>
            <person name="Berger F."/>
            <person name="Adam C."/>
            <person name="Aki S.S."/>
            <person name="Althoff F."/>
            <person name="Araki T."/>
            <person name="Arteaga-Vazquez M.A."/>
            <person name="Balasubrmanian S."/>
            <person name="Barry K."/>
            <person name="Bauer D."/>
            <person name="Boehm C.R."/>
            <person name="Briginshaw L."/>
            <person name="Caballero-Perez J."/>
            <person name="Catarino B."/>
            <person name="Chen F."/>
            <person name="Chiyoda S."/>
            <person name="Chovatia M."/>
            <person name="Davies K.M."/>
            <person name="Delmans M."/>
            <person name="Demura T."/>
            <person name="Dierschke T."/>
            <person name="Dolan L."/>
            <person name="Dorantes-Acosta A.E."/>
            <person name="Eklund D.M."/>
            <person name="Florent S.N."/>
            <person name="Flores-Sandoval E."/>
            <person name="Fujiyama A."/>
            <person name="Fukuzawa H."/>
            <person name="Galik B."/>
            <person name="Grimanelli D."/>
            <person name="Grimwood J."/>
            <person name="Grossniklaus U."/>
            <person name="Hamada T."/>
            <person name="Haseloff J."/>
            <person name="Hetherington A.J."/>
            <person name="Higo A."/>
            <person name="Hirakawa Y."/>
            <person name="Hundley H.N."/>
            <person name="Ikeda Y."/>
            <person name="Inoue K."/>
            <person name="Inoue S.I."/>
            <person name="Ishida S."/>
            <person name="Jia Q."/>
            <person name="Kakita M."/>
            <person name="Kanazawa T."/>
            <person name="Kawai Y."/>
            <person name="Kawashima T."/>
            <person name="Kennedy M."/>
            <person name="Kinose K."/>
            <person name="Kinoshita T."/>
            <person name="Kohara Y."/>
            <person name="Koide E."/>
            <person name="Komatsu K."/>
            <person name="Kopischke S."/>
            <person name="Kubo M."/>
            <person name="Kyozuka J."/>
            <person name="Lagercrantz U."/>
            <person name="Lin S.S."/>
            <person name="Lindquist E."/>
            <person name="Lipzen A.M."/>
            <person name="Lu C.W."/>
            <person name="De Luna E."/>
            <person name="Martienssen R.A."/>
            <person name="Minamino N."/>
            <person name="Mizutani M."/>
            <person name="Mizutani M."/>
            <person name="Mochizuki N."/>
            <person name="Monte I."/>
            <person name="Mosher R."/>
            <person name="Nagasaki H."/>
            <person name="Nakagami H."/>
            <person name="Naramoto S."/>
            <person name="Nishitani K."/>
            <person name="Ohtani M."/>
            <person name="Okamoto T."/>
            <person name="Okumura M."/>
            <person name="Phillips J."/>
            <person name="Pollak B."/>
            <person name="Reinders A."/>
            <person name="Rovekamp M."/>
            <person name="Sano R."/>
            <person name="Sawa S."/>
            <person name="Schmid M.W."/>
            <person name="Shirakawa M."/>
            <person name="Solano R."/>
            <person name="Spunde A."/>
            <person name="Suetsugu N."/>
            <person name="Sugano S."/>
            <person name="Sugiyama A."/>
            <person name="Sun R."/>
            <person name="Suzuki Y."/>
            <person name="Takenaka M."/>
            <person name="Takezawa D."/>
            <person name="Tomogane H."/>
            <person name="Tsuzuki M."/>
            <person name="Ueda T."/>
            <person name="Umeda M."/>
            <person name="Ward J.M."/>
            <person name="Watanabe Y."/>
            <person name="Yazaki K."/>
            <person name="Yokoyama R."/>
            <person name="Yoshitake Y."/>
            <person name="Yotsui I."/>
            <person name="Zachgo S."/>
            <person name="Schmutz J."/>
        </authorList>
    </citation>
    <scope>NUCLEOTIDE SEQUENCE [LARGE SCALE GENOMIC DNA]</scope>
    <source>
        <strain evidence="7">Tak-1</strain>
    </source>
</reference>
<dbReference type="InterPro" id="IPR026992">
    <property type="entry name" value="DIOX_N"/>
</dbReference>
<dbReference type="InterPro" id="IPR005123">
    <property type="entry name" value="Oxoglu/Fe-dep_dioxygenase_dom"/>
</dbReference>
<dbReference type="SUPFAM" id="SSF51197">
    <property type="entry name" value="Clavaminate synthase-like"/>
    <property type="match status" value="1"/>
</dbReference>
<evidence type="ECO:0000259" key="5">
    <source>
        <dbReference type="PROSITE" id="PS51471"/>
    </source>
</evidence>
<dbReference type="Gene3D" id="2.60.120.330">
    <property type="entry name" value="B-lactam Antibiotic, Isopenicillin N Synthase, Chain"/>
    <property type="match status" value="1"/>
</dbReference>
<evidence type="ECO:0000256" key="4">
    <source>
        <dbReference type="RuleBase" id="RU003682"/>
    </source>
</evidence>
<dbReference type="Pfam" id="PF14226">
    <property type="entry name" value="DIOX_N"/>
    <property type="match status" value="1"/>
</dbReference>
<dbReference type="GO" id="GO:0046872">
    <property type="term" value="F:metal ion binding"/>
    <property type="evidence" value="ECO:0007669"/>
    <property type="project" value="UniProtKB-KW"/>
</dbReference>
<dbReference type="InterPro" id="IPR044861">
    <property type="entry name" value="IPNS-like_FE2OG_OXY"/>
</dbReference>